<organism evidence="6 7">
    <name type="scientific">Rheinheimera marina</name>
    <dbReference type="NCBI Taxonomy" id="1774958"/>
    <lineage>
        <taxon>Bacteria</taxon>
        <taxon>Pseudomonadati</taxon>
        <taxon>Pseudomonadota</taxon>
        <taxon>Gammaproteobacteria</taxon>
        <taxon>Chromatiales</taxon>
        <taxon>Chromatiaceae</taxon>
        <taxon>Rheinheimera</taxon>
    </lineage>
</organism>
<dbReference type="Pfam" id="PF00295">
    <property type="entry name" value="Glyco_hydro_28"/>
    <property type="match status" value="1"/>
</dbReference>
<dbReference type="PANTHER" id="PTHR31339">
    <property type="entry name" value="PECTIN LYASE-RELATED"/>
    <property type="match status" value="1"/>
</dbReference>
<evidence type="ECO:0000256" key="1">
    <source>
        <dbReference type="ARBA" id="ARBA00008834"/>
    </source>
</evidence>
<dbReference type="PANTHER" id="PTHR31339:SF9">
    <property type="entry name" value="PLASMIN AND FIBRONECTIN-BINDING PROTEIN A"/>
    <property type="match status" value="1"/>
</dbReference>
<dbReference type="RefSeq" id="WP_377334937.1">
    <property type="nucleotide sequence ID" value="NZ_JBHSGB010000012.1"/>
</dbReference>
<protein>
    <submittedName>
        <fullName evidence="6">Glycosyl hydrolase family 28 protein</fullName>
    </submittedName>
</protein>
<sequence>MDRRDFLKSSLALTAPVLLSHCSAAGTAGQSTELEQLWQQADAIEASVKPVAIPPKVYQASAHQVQTVSSQAEAIQAVSLARHNRQALQALIDLCHQQGGGRVLLSAGVWPCGAIALKSNVELHLAKDALLQFVPEPELYLPYVHTRWEGMELMGYQPLIYAYQAKNIAITGEGRIDGGGSNQHWWPWKGVWKHTPWQINPQQEQKAGRDLLMQMTEQGVPAEQRVLTPNFLRPPMLQTYDCRQVLIEGLTLTNSPFWLIHPVLTQDLTVRNVKCISHGPNSDGCDPESCQRVLIEGCEFDTGDDCIALKSGRNADGRRFAAPVQQVLIQDCVMKAGHGGVVLGSEISGGAKAIFARRLVMSSPELDRGLRIKTNAMRGGDIDTVALRDIVIGQVKDAIVINYFYEEGHNGAFLPQVRNVSLHNVEIGQAERLFELRGFADAPIGRIQLSKVKAKAAAVGVLDQVSQISTEQVQLNGQSWQFSPVG</sequence>
<keyword evidence="3 4" id="KW-0326">Glycosidase</keyword>
<comment type="caution">
    <text evidence="6">The sequence shown here is derived from an EMBL/GenBank/DDBJ whole genome shotgun (WGS) entry which is preliminary data.</text>
</comment>
<dbReference type="GO" id="GO:0016787">
    <property type="term" value="F:hydrolase activity"/>
    <property type="evidence" value="ECO:0007669"/>
    <property type="project" value="UniProtKB-KW"/>
</dbReference>
<keyword evidence="2 4" id="KW-0378">Hydrolase</keyword>
<evidence type="ECO:0000256" key="5">
    <source>
        <dbReference type="SAM" id="SignalP"/>
    </source>
</evidence>
<accession>A0ABV9JPF6</accession>
<dbReference type="InterPro" id="IPR011050">
    <property type="entry name" value="Pectin_lyase_fold/virulence"/>
</dbReference>
<reference evidence="7" key="1">
    <citation type="journal article" date="2019" name="Int. J. Syst. Evol. Microbiol.">
        <title>The Global Catalogue of Microorganisms (GCM) 10K type strain sequencing project: providing services to taxonomists for standard genome sequencing and annotation.</title>
        <authorList>
            <consortium name="The Broad Institute Genomics Platform"/>
            <consortium name="The Broad Institute Genome Sequencing Center for Infectious Disease"/>
            <person name="Wu L."/>
            <person name="Ma J."/>
        </authorList>
    </citation>
    <scope>NUCLEOTIDE SEQUENCE [LARGE SCALE GENOMIC DNA]</scope>
    <source>
        <strain evidence="7">DT28</strain>
    </source>
</reference>
<evidence type="ECO:0000256" key="3">
    <source>
        <dbReference type="ARBA" id="ARBA00023295"/>
    </source>
</evidence>
<evidence type="ECO:0000256" key="2">
    <source>
        <dbReference type="ARBA" id="ARBA00022801"/>
    </source>
</evidence>
<dbReference type="InterPro" id="IPR012334">
    <property type="entry name" value="Pectin_lyas_fold"/>
</dbReference>
<evidence type="ECO:0000313" key="7">
    <source>
        <dbReference type="Proteomes" id="UP001595962"/>
    </source>
</evidence>
<proteinExistence type="inferred from homology"/>
<name>A0ABV9JPF6_9GAMM</name>
<dbReference type="InterPro" id="IPR000743">
    <property type="entry name" value="Glyco_hydro_28"/>
</dbReference>
<comment type="similarity">
    <text evidence="1 4">Belongs to the glycosyl hydrolase 28 family.</text>
</comment>
<dbReference type="EMBL" id="JBHSGB010000012">
    <property type="protein sequence ID" value="MFC4656141.1"/>
    <property type="molecule type" value="Genomic_DNA"/>
</dbReference>
<evidence type="ECO:0000256" key="4">
    <source>
        <dbReference type="RuleBase" id="RU361169"/>
    </source>
</evidence>
<dbReference type="Gene3D" id="2.160.20.10">
    <property type="entry name" value="Single-stranded right-handed beta-helix, Pectin lyase-like"/>
    <property type="match status" value="1"/>
</dbReference>
<evidence type="ECO:0000313" key="6">
    <source>
        <dbReference type="EMBL" id="MFC4656141.1"/>
    </source>
</evidence>
<dbReference type="InterPro" id="IPR051801">
    <property type="entry name" value="GH28_Enzymes"/>
</dbReference>
<keyword evidence="7" id="KW-1185">Reference proteome</keyword>
<gene>
    <name evidence="6" type="ORF">ACFO3I_14090</name>
</gene>
<keyword evidence="5" id="KW-0732">Signal</keyword>
<dbReference type="SUPFAM" id="SSF51126">
    <property type="entry name" value="Pectin lyase-like"/>
    <property type="match status" value="1"/>
</dbReference>
<dbReference type="PROSITE" id="PS00502">
    <property type="entry name" value="POLYGALACTURONASE"/>
    <property type="match status" value="1"/>
</dbReference>
<dbReference type="Proteomes" id="UP001595962">
    <property type="component" value="Unassembled WGS sequence"/>
</dbReference>
<feature type="chain" id="PRO_5045377621" evidence="5">
    <location>
        <begin position="25"/>
        <end position="486"/>
    </location>
</feature>
<feature type="signal peptide" evidence="5">
    <location>
        <begin position="1"/>
        <end position="24"/>
    </location>
</feature>